<dbReference type="EC" id="3.6.1.22" evidence="4"/>
<dbReference type="InterPro" id="IPR049734">
    <property type="entry name" value="NudC-like_C"/>
</dbReference>
<proteinExistence type="inferred from homology"/>
<comment type="similarity">
    <text evidence="3">Belongs to the Nudix hydrolase family. NudC subfamily.</text>
</comment>
<dbReference type="Pfam" id="PF09296">
    <property type="entry name" value="NUDIX-like"/>
    <property type="match status" value="1"/>
</dbReference>
<comment type="cofactor">
    <cofactor evidence="2">
        <name>Zn(2+)</name>
        <dbReference type="ChEBI" id="CHEBI:29105"/>
    </cofactor>
</comment>
<dbReference type="PROSITE" id="PS00893">
    <property type="entry name" value="NUDIX_BOX"/>
    <property type="match status" value="1"/>
</dbReference>
<reference evidence="11 12" key="1">
    <citation type="submission" date="2020-07" db="EMBL/GenBank/DDBJ databases">
        <title>Sequencing the genomes of 1000 actinobacteria strains.</title>
        <authorList>
            <person name="Klenk H.-P."/>
        </authorList>
    </citation>
    <scope>NUCLEOTIDE SEQUENCE [LARGE SCALE GENOMIC DNA]</scope>
    <source>
        <strain evidence="11 12">DSM 24482</strain>
    </source>
</reference>
<dbReference type="Gene3D" id="3.90.79.20">
    <property type="match status" value="1"/>
</dbReference>
<dbReference type="GO" id="GO:0046872">
    <property type="term" value="F:metal ion binding"/>
    <property type="evidence" value="ECO:0007669"/>
    <property type="project" value="UniProtKB-KW"/>
</dbReference>
<dbReference type="NCBIfam" id="NF001299">
    <property type="entry name" value="PRK00241.1"/>
    <property type="match status" value="1"/>
</dbReference>
<name>A0A7Y9FG21_9CELL</name>
<evidence type="ECO:0000256" key="5">
    <source>
        <dbReference type="ARBA" id="ARBA00022723"/>
    </source>
</evidence>
<organism evidence="11 12">
    <name type="scientific">Cellulomonas oligotrophica</name>
    <dbReference type="NCBI Taxonomy" id="931536"/>
    <lineage>
        <taxon>Bacteria</taxon>
        <taxon>Bacillati</taxon>
        <taxon>Actinomycetota</taxon>
        <taxon>Actinomycetes</taxon>
        <taxon>Micrococcales</taxon>
        <taxon>Cellulomonadaceae</taxon>
        <taxon>Cellulomonas</taxon>
    </lineage>
</organism>
<dbReference type="PANTHER" id="PTHR42904:SF6">
    <property type="entry name" value="NAD-CAPPED RNA HYDROLASE NUDT12"/>
    <property type="match status" value="1"/>
</dbReference>
<dbReference type="GO" id="GO:0006742">
    <property type="term" value="P:NADP+ catabolic process"/>
    <property type="evidence" value="ECO:0007669"/>
    <property type="project" value="TreeGrafter"/>
</dbReference>
<feature type="domain" description="Nudix hydrolase" evidence="10">
    <location>
        <begin position="194"/>
        <end position="318"/>
    </location>
</feature>
<dbReference type="InterPro" id="IPR015797">
    <property type="entry name" value="NUDIX_hydrolase-like_dom_sf"/>
</dbReference>
<evidence type="ECO:0000259" key="10">
    <source>
        <dbReference type="PROSITE" id="PS51462"/>
    </source>
</evidence>
<evidence type="ECO:0000256" key="4">
    <source>
        <dbReference type="ARBA" id="ARBA00012381"/>
    </source>
</evidence>
<evidence type="ECO:0000313" key="11">
    <source>
        <dbReference type="EMBL" id="NYD85351.1"/>
    </source>
</evidence>
<keyword evidence="6 11" id="KW-0378">Hydrolase</keyword>
<comment type="caution">
    <text evidence="11">The sequence shown here is derived from an EMBL/GenBank/DDBJ whole genome shotgun (WGS) entry which is preliminary data.</text>
</comment>
<evidence type="ECO:0000256" key="3">
    <source>
        <dbReference type="ARBA" id="ARBA00009595"/>
    </source>
</evidence>
<comment type="catalytic activity">
    <reaction evidence="9">
        <text>a 5'-end NAD(+)-phospho-ribonucleoside in mRNA + H2O = a 5'-end phospho-adenosine-phospho-ribonucleoside in mRNA + beta-nicotinamide D-ribonucleotide + 2 H(+)</text>
        <dbReference type="Rhea" id="RHEA:60876"/>
        <dbReference type="Rhea" id="RHEA-COMP:15698"/>
        <dbReference type="Rhea" id="RHEA-COMP:15719"/>
        <dbReference type="ChEBI" id="CHEBI:14649"/>
        <dbReference type="ChEBI" id="CHEBI:15377"/>
        <dbReference type="ChEBI" id="CHEBI:15378"/>
        <dbReference type="ChEBI" id="CHEBI:144029"/>
        <dbReference type="ChEBI" id="CHEBI:144051"/>
    </reaction>
    <physiologicalReaction direction="left-to-right" evidence="9">
        <dbReference type="Rhea" id="RHEA:60877"/>
    </physiologicalReaction>
</comment>
<evidence type="ECO:0000256" key="1">
    <source>
        <dbReference type="ARBA" id="ARBA00001946"/>
    </source>
</evidence>
<dbReference type="PROSITE" id="PS51462">
    <property type="entry name" value="NUDIX"/>
    <property type="match status" value="1"/>
</dbReference>
<dbReference type="CDD" id="cd03429">
    <property type="entry name" value="NUDIX_NADH_pyrophosphatase_Nudt13"/>
    <property type="match status" value="1"/>
</dbReference>
<dbReference type="InterPro" id="IPR000086">
    <property type="entry name" value="NUDIX_hydrolase_dom"/>
</dbReference>
<dbReference type="PANTHER" id="PTHR42904">
    <property type="entry name" value="NUDIX HYDROLASE, NUDC SUBFAMILY"/>
    <property type="match status" value="1"/>
</dbReference>
<sequence length="337" mass="35316">MTSATLAHLPLARASVPRAAERRTEPDVIGSAVQDPRTRVLLVRAGQVLTQDPARVLWLTPAQASAAWGPRAADGPDGPVAGGPDDDAWLLLGQEDDGGDVLALRMPDHETLPRTGAAADAAVHQDAAAAGAWRGLRAVGAALDAHDAGLATTAVALDTWHDRQPRCPRCGAATRVAQAGWSRVCVQDGSEHYPRTDPAVIMAVVDDADRLLLGHAATWAPGRFSTLAGFVEAGESAERAVRREVLEEAGVQVGEVVYRGSQPWPFPGSLMLGYRAHATSTDVRVDGVELTDARWFTRDELAQAVLAGDVVLPSGASIARALVEEWFGGPVAEPGGA</sequence>
<dbReference type="GO" id="GO:0019677">
    <property type="term" value="P:NAD+ catabolic process"/>
    <property type="evidence" value="ECO:0007669"/>
    <property type="project" value="TreeGrafter"/>
</dbReference>
<evidence type="ECO:0000313" key="12">
    <source>
        <dbReference type="Proteomes" id="UP000577956"/>
    </source>
</evidence>
<dbReference type="Pfam" id="PF09297">
    <property type="entry name" value="Zn_ribbon_NUD"/>
    <property type="match status" value="1"/>
</dbReference>
<protein>
    <recommendedName>
        <fullName evidence="4">NAD(+) diphosphatase</fullName>
        <ecNumber evidence="4">3.6.1.22</ecNumber>
    </recommendedName>
</protein>
<dbReference type="EMBL" id="JACCBK010000001">
    <property type="protein sequence ID" value="NYD85351.1"/>
    <property type="molecule type" value="Genomic_DNA"/>
</dbReference>
<keyword evidence="8" id="KW-0520">NAD</keyword>
<accession>A0A7Y9FG21</accession>
<dbReference type="InterPro" id="IPR020084">
    <property type="entry name" value="NUDIX_hydrolase_CS"/>
</dbReference>
<keyword evidence="5" id="KW-0479">Metal-binding</keyword>
<dbReference type="Pfam" id="PF00293">
    <property type="entry name" value="NUDIX"/>
    <property type="match status" value="1"/>
</dbReference>
<dbReference type="InterPro" id="IPR015376">
    <property type="entry name" value="Znr_NADH_PPase"/>
</dbReference>
<evidence type="ECO:0000256" key="8">
    <source>
        <dbReference type="ARBA" id="ARBA00023027"/>
    </source>
</evidence>
<gene>
    <name evidence="11" type="ORF">BKA21_000900</name>
</gene>
<evidence type="ECO:0000256" key="9">
    <source>
        <dbReference type="ARBA" id="ARBA00023679"/>
    </source>
</evidence>
<dbReference type="Gene3D" id="3.90.79.10">
    <property type="entry name" value="Nucleoside Triphosphate Pyrophosphohydrolase"/>
    <property type="match status" value="1"/>
</dbReference>
<comment type="cofactor">
    <cofactor evidence="1">
        <name>Mg(2+)</name>
        <dbReference type="ChEBI" id="CHEBI:18420"/>
    </cofactor>
</comment>
<dbReference type="Proteomes" id="UP000577956">
    <property type="component" value="Unassembled WGS sequence"/>
</dbReference>
<keyword evidence="7" id="KW-0460">Magnesium</keyword>
<evidence type="ECO:0000256" key="7">
    <source>
        <dbReference type="ARBA" id="ARBA00022842"/>
    </source>
</evidence>
<dbReference type="SUPFAM" id="SSF55811">
    <property type="entry name" value="Nudix"/>
    <property type="match status" value="1"/>
</dbReference>
<dbReference type="InterPro" id="IPR015375">
    <property type="entry name" value="NADH_PPase-like_N"/>
</dbReference>
<dbReference type="GO" id="GO:0005829">
    <property type="term" value="C:cytosol"/>
    <property type="evidence" value="ECO:0007669"/>
    <property type="project" value="TreeGrafter"/>
</dbReference>
<dbReference type="AlphaFoldDB" id="A0A7Y9FG21"/>
<dbReference type="RefSeq" id="WP_239072913.1">
    <property type="nucleotide sequence ID" value="NZ_BAABFI010000005.1"/>
</dbReference>
<evidence type="ECO:0000256" key="6">
    <source>
        <dbReference type="ARBA" id="ARBA00022801"/>
    </source>
</evidence>
<dbReference type="GO" id="GO:0035529">
    <property type="term" value="F:NADH pyrophosphatase activity"/>
    <property type="evidence" value="ECO:0007669"/>
    <property type="project" value="TreeGrafter"/>
</dbReference>
<dbReference type="InterPro" id="IPR050241">
    <property type="entry name" value="NAD-cap_RNA_hydrolase_NudC"/>
</dbReference>
<evidence type="ECO:0000256" key="2">
    <source>
        <dbReference type="ARBA" id="ARBA00001947"/>
    </source>
</evidence>